<feature type="transmembrane region" description="Helical" evidence="5">
    <location>
        <begin position="76"/>
        <end position="99"/>
    </location>
</feature>
<keyword evidence="2 5" id="KW-0812">Transmembrane</keyword>
<gene>
    <name evidence="8" type="primary">SLC36A4</name>
</gene>
<dbReference type="Pfam" id="PF01490">
    <property type="entry name" value="Aa_trans"/>
    <property type="match status" value="1"/>
</dbReference>
<dbReference type="KEGG" id="tsr:106545422"/>
<dbReference type="OrthoDB" id="1684102at2759"/>
<dbReference type="PANTHER" id="PTHR22950:SF190">
    <property type="entry name" value="NEUTRAL AMINO ACID UNIPORTER 4"/>
    <property type="match status" value="1"/>
</dbReference>
<dbReference type="GO" id="GO:0015193">
    <property type="term" value="F:L-proline transmembrane transporter activity"/>
    <property type="evidence" value="ECO:0007669"/>
    <property type="project" value="TreeGrafter"/>
</dbReference>
<evidence type="ECO:0000256" key="4">
    <source>
        <dbReference type="ARBA" id="ARBA00023136"/>
    </source>
</evidence>
<accession>A0A6I9Y2T3</accession>
<evidence type="ECO:0000256" key="5">
    <source>
        <dbReference type="SAM" id="Phobius"/>
    </source>
</evidence>
<evidence type="ECO:0000256" key="2">
    <source>
        <dbReference type="ARBA" id="ARBA00022692"/>
    </source>
</evidence>
<feature type="transmembrane region" description="Helical" evidence="5">
    <location>
        <begin position="449"/>
        <end position="471"/>
    </location>
</feature>
<dbReference type="PANTHER" id="PTHR22950">
    <property type="entry name" value="AMINO ACID TRANSPORTER"/>
    <property type="match status" value="1"/>
</dbReference>
<dbReference type="Proteomes" id="UP000504617">
    <property type="component" value="Unplaced"/>
</dbReference>
<dbReference type="GO" id="GO:0015180">
    <property type="term" value="F:L-alanine transmembrane transporter activity"/>
    <property type="evidence" value="ECO:0007669"/>
    <property type="project" value="TreeGrafter"/>
</dbReference>
<keyword evidence="3 5" id="KW-1133">Transmembrane helix</keyword>
<dbReference type="GO" id="GO:0005774">
    <property type="term" value="C:vacuolar membrane"/>
    <property type="evidence" value="ECO:0007669"/>
    <property type="project" value="TreeGrafter"/>
</dbReference>
<feature type="transmembrane region" description="Helical" evidence="5">
    <location>
        <begin position="208"/>
        <end position="225"/>
    </location>
</feature>
<feature type="transmembrane region" description="Helical" evidence="5">
    <location>
        <begin position="304"/>
        <end position="325"/>
    </location>
</feature>
<feature type="transmembrane region" description="Helical" evidence="5">
    <location>
        <begin position="391"/>
        <end position="408"/>
    </location>
</feature>
<dbReference type="RefSeq" id="XP_013917448.1">
    <property type="nucleotide sequence ID" value="XM_014061973.1"/>
</dbReference>
<comment type="subcellular location">
    <subcellularLocation>
        <location evidence="1">Membrane</location>
        <topology evidence="1">Multi-pass membrane protein</topology>
    </subcellularLocation>
</comment>
<sequence length="503" mass="56324">MGTLVREELVDLEVMKPLIEDQSSDEEYDNETDLLPAEKKYQLDQEGITFVQTLTHILKGNIGTGLLSLPLAMKNAGILVGPISLLFIGIISVHCMHILVRCSQYLSVRLVCSSLILSMSLLPFKIHLPNIISLYFYCIVLLCTMWINGVRCVVDFFLVVTQLGFCSVYFVFLAENMKQVFEGYAQMKSYATNTTGTAGPSDRRTIDLRIYMLFFLPFIMLLVFIRDLRQLSVFSFLANVAMAVSLIIIYHYVIKGLSEPRKLILVAGWSRYPLFFGTAIFAFEGIGVVLPIQNRMKEVDRFPMVLNVGMGIVMTLYVSLATLGYVRFGDEIKASITLNLPQDRWLYQMVKILYSFGIFVTYSIQFYVPAEIIVPIVATRVQQKLKLISELVVRMLLVCSTCAIAISIPRLDIVISLVGAVSSSTLALIMPPLIEILTFYKEKLSRWVIFKDVSIALLGVIGFIAGTYVSVKEIICPTTLLFENATVSSASCFNTSHLAKGPN</sequence>
<organism evidence="7 8">
    <name type="scientific">Thamnophis sirtalis</name>
    <dbReference type="NCBI Taxonomy" id="35019"/>
    <lineage>
        <taxon>Eukaryota</taxon>
        <taxon>Metazoa</taxon>
        <taxon>Chordata</taxon>
        <taxon>Craniata</taxon>
        <taxon>Vertebrata</taxon>
        <taxon>Euteleostomi</taxon>
        <taxon>Lepidosauria</taxon>
        <taxon>Squamata</taxon>
        <taxon>Bifurcata</taxon>
        <taxon>Unidentata</taxon>
        <taxon>Episquamata</taxon>
        <taxon>Toxicofera</taxon>
        <taxon>Serpentes</taxon>
        <taxon>Colubroidea</taxon>
        <taxon>Colubridae</taxon>
        <taxon>Natricinae</taxon>
        <taxon>Thamnophis</taxon>
    </lineage>
</organism>
<feature type="transmembrane region" description="Helical" evidence="5">
    <location>
        <begin position="274"/>
        <end position="292"/>
    </location>
</feature>
<feature type="transmembrane region" description="Helical" evidence="5">
    <location>
        <begin position="414"/>
        <end position="437"/>
    </location>
</feature>
<proteinExistence type="predicted"/>
<feature type="transmembrane region" description="Helical" evidence="5">
    <location>
        <begin position="106"/>
        <end position="126"/>
    </location>
</feature>
<evidence type="ECO:0000313" key="8">
    <source>
        <dbReference type="RefSeq" id="XP_013917448.1"/>
    </source>
</evidence>
<dbReference type="InterPro" id="IPR013057">
    <property type="entry name" value="AA_transpt_TM"/>
</dbReference>
<dbReference type="GeneID" id="106545422"/>
<feature type="transmembrane region" description="Helical" evidence="5">
    <location>
        <begin position="345"/>
        <end position="370"/>
    </location>
</feature>
<dbReference type="AlphaFoldDB" id="A0A6I9Y2T3"/>
<feature type="domain" description="Amino acid transporter transmembrane" evidence="6">
    <location>
        <begin position="47"/>
        <end position="471"/>
    </location>
</feature>
<protein>
    <submittedName>
        <fullName evidence="8">Proton-coupled amino acid transporter 4</fullName>
    </submittedName>
</protein>
<feature type="transmembrane region" description="Helical" evidence="5">
    <location>
        <begin position="132"/>
        <end position="149"/>
    </location>
</feature>
<feature type="transmembrane region" description="Helical" evidence="5">
    <location>
        <begin position="232"/>
        <end position="254"/>
    </location>
</feature>
<name>A0A6I9Y2T3_9SAUR</name>
<dbReference type="CTD" id="120103"/>
<evidence type="ECO:0000259" key="6">
    <source>
        <dbReference type="Pfam" id="PF01490"/>
    </source>
</evidence>
<keyword evidence="4 5" id="KW-0472">Membrane</keyword>
<feature type="transmembrane region" description="Helical" evidence="5">
    <location>
        <begin position="156"/>
        <end position="174"/>
    </location>
</feature>
<reference evidence="8" key="1">
    <citation type="submission" date="2025-08" db="UniProtKB">
        <authorList>
            <consortium name="RefSeq"/>
        </authorList>
    </citation>
    <scope>IDENTIFICATION</scope>
</reference>
<evidence type="ECO:0000256" key="1">
    <source>
        <dbReference type="ARBA" id="ARBA00004141"/>
    </source>
</evidence>
<evidence type="ECO:0000256" key="3">
    <source>
        <dbReference type="ARBA" id="ARBA00022989"/>
    </source>
</evidence>
<evidence type="ECO:0000313" key="7">
    <source>
        <dbReference type="Proteomes" id="UP000504617"/>
    </source>
</evidence>
<keyword evidence="7" id="KW-1185">Reference proteome</keyword>